<comment type="similarity">
    <text evidence="1 4">Belongs to the universal ribosomal protein uL30 family.</text>
</comment>
<dbReference type="SUPFAM" id="SSF55129">
    <property type="entry name" value="Ribosomal protein L30p/L7e"/>
    <property type="match status" value="1"/>
</dbReference>
<reference evidence="8 9" key="1">
    <citation type="submission" date="2016-05" db="EMBL/GenBank/DDBJ databases">
        <title>Microbial consortia oxidize butane by reversing methanogenesis.</title>
        <authorList>
            <person name="Laso-Perez R."/>
            <person name="Richter M."/>
            <person name="Wegener G."/>
            <person name="Musat F."/>
        </authorList>
    </citation>
    <scope>NUCLEOTIDE SEQUENCE [LARGE SCALE GENOMIC DNA]</scope>
    <source>
        <strain evidence="8">BOX1</strain>
    </source>
</reference>
<dbReference type="GO" id="GO:0022625">
    <property type="term" value="C:cytosolic large ribosomal subunit"/>
    <property type="evidence" value="ECO:0007669"/>
    <property type="project" value="UniProtKB-UniRule"/>
</dbReference>
<dbReference type="NCBIfam" id="NF004711">
    <property type="entry name" value="PRK06049.1"/>
    <property type="match status" value="1"/>
</dbReference>
<evidence type="ECO:0000313" key="7">
    <source>
        <dbReference type="EMBL" id="HEC56319.1"/>
    </source>
</evidence>
<dbReference type="EMBL" id="DQZR01000253">
    <property type="protein sequence ID" value="HDM36776.1"/>
    <property type="molecule type" value="Genomic_DNA"/>
</dbReference>
<dbReference type="GO" id="GO:0000463">
    <property type="term" value="P:maturation of LSU-rRNA from tricistronic rRNA transcript (SSU-rRNA, 5.8S rRNA, LSU-rRNA)"/>
    <property type="evidence" value="ECO:0007669"/>
    <property type="project" value="TreeGrafter"/>
</dbReference>
<keyword evidence="2 4" id="KW-0689">Ribosomal protein</keyword>
<evidence type="ECO:0000256" key="1">
    <source>
        <dbReference type="ARBA" id="ARBA00007594"/>
    </source>
</evidence>
<dbReference type="CDD" id="cd01657">
    <property type="entry name" value="Ribosomal_L7_archeal_euk"/>
    <property type="match status" value="1"/>
</dbReference>
<evidence type="ECO:0000256" key="3">
    <source>
        <dbReference type="ARBA" id="ARBA00023274"/>
    </source>
</evidence>
<dbReference type="NCBIfam" id="TIGR01309">
    <property type="entry name" value="uL30_arch"/>
    <property type="match status" value="1"/>
</dbReference>
<keyword evidence="9" id="KW-1185">Reference proteome</keyword>
<dbReference type="Proteomes" id="UP000885863">
    <property type="component" value="Unassembled WGS sequence"/>
</dbReference>
<dbReference type="AlphaFoldDB" id="A0A1F2P5B1"/>
<dbReference type="Proteomes" id="UP000885936">
    <property type="component" value="Unassembled WGS sequence"/>
</dbReference>
<gene>
    <name evidence="4" type="primary">rpl30</name>
    <name evidence="6" type="ORF">ENG09_05990</name>
    <name evidence="7" type="ORF">ENI32_00280</name>
    <name evidence="8" type="ORF">SBU_000896</name>
</gene>
<dbReference type="PANTHER" id="PTHR11524:SF16">
    <property type="entry name" value="LARGE RIBOSOMAL SUBUNIT PROTEIN UL30"/>
    <property type="match status" value="1"/>
</dbReference>
<dbReference type="InterPro" id="IPR005997">
    <property type="entry name" value="Ribosomal_uL30_arc"/>
</dbReference>
<dbReference type="Proteomes" id="UP000185779">
    <property type="component" value="Unassembled WGS sequence"/>
</dbReference>
<keyword evidence="3 4" id="KW-0687">Ribonucleoprotein</keyword>
<feature type="domain" description="Large ribosomal subunit protein uL30-like ferredoxin-like fold" evidence="5">
    <location>
        <begin position="2"/>
        <end position="50"/>
    </location>
</feature>
<dbReference type="PANTHER" id="PTHR11524">
    <property type="entry name" value="60S RIBOSOMAL PROTEIN L7"/>
    <property type="match status" value="1"/>
</dbReference>
<sequence length="153" mass="17885">MYAVIRLRGDVGLRPEIRDTLKMLRLHRVNHCVLLPDDPHYLGMIKKVTNHVAWGEVNLESVELLLRRRGRLEGGKRLTDEYLRENTEFDSIESLSRAIYEGKVRIKDIPKLKPVFRLHPPRKGHRGIKRSFKEGGELGYHGDKINDLIKKMR</sequence>
<name>A0A1F2P5B1_9EURY</name>
<evidence type="ECO:0000313" key="8">
    <source>
        <dbReference type="EMBL" id="OFV66354.1"/>
    </source>
</evidence>
<evidence type="ECO:0000259" key="5">
    <source>
        <dbReference type="Pfam" id="PF00327"/>
    </source>
</evidence>
<dbReference type="InterPro" id="IPR035808">
    <property type="entry name" value="Ribosomal_uL30_euk_arc"/>
</dbReference>
<dbReference type="Gene3D" id="1.10.15.30">
    <property type="match status" value="1"/>
</dbReference>
<organism evidence="8 9">
    <name type="scientific">Candidatus Syntropharchaeum butanivorans</name>
    <dbReference type="NCBI Taxonomy" id="1839936"/>
    <lineage>
        <taxon>Archaea</taxon>
        <taxon>Methanobacteriati</taxon>
        <taxon>Methanobacteriota</taxon>
        <taxon>Stenosarchaea group</taxon>
        <taxon>Methanomicrobia</taxon>
        <taxon>Methanosarcinales</taxon>
        <taxon>ANME-2 cluster</taxon>
        <taxon>Candidatus Syntropharchaeum</taxon>
    </lineage>
</organism>
<dbReference type="Pfam" id="PF00327">
    <property type="entry name" value="Ribosomal_L30"/>
    <property type="match status" value="1"/>
</dbReference>
<accession>A0A1F2P5B1</accession>
<dbReference type="HAMAP" id="MF_01371_A">
    <property type="entry name" value="Ribosomal_uL30_A"/>
    <property type="match status" value="1"/>
</dbReference>
<dbReference type="STRING" id="1839936.SBU_000896"/>
<dbReference type="EMBL" id="LYOR01000003">
    <property type="protein sequence ID" value="OFV66354.1"/>
    <property type="molecule type" value="Genomic_DNA"/>
</dbReference>
<dbReference type="GO" id="GO:0003735">
    <property type="term" value="F:structural constituent of ribosome"/>
    <property type="evidence" value="ECO:0007669"/>
    <property type="project" value="UniProtKB-UniRule"/>
</dbReference>
<dbReference type="InterPro" id="IPR036919">
    <property type="entry name" value="Ribo_uL30_ferredoxin-like_sf"/>
</dbReference>
<proteinExistence type="inferred from homology"/>
<dbReference type="GO" id="GO:0003723">
    <property type="term" value="F:RNA binding"/>
    <property type="evidence" value="ECO:0007669"/>
    <property type="project" value="TreeGrafter"/>
</dbReference>
<reference evidence="6" key="2">
    <citation type="journal article" date="2020" name="mSystems">
        <title>Genome- and Community-Level Interaction Insights into Carbon Utilization and Element Cycling Functions of Hydrothermarchaeota in Hydrothermal Sediment.</title>
        <authorList>
            <person name="Zhou Z."/>
            <person name="Liu Y."/>
            <person name="Xu W."/>
            <person name="Pan J."/>
            <person name="Luo Z.H."/>
            <person name="Li M."/>
        </authorList>
    </citation>
    <scope>NUCLEOTIDE SEQUENCE [LARGE SCALE GENOMIC DNA]</scope>
    <source>
        <strain evidence="6">HyVt-185</strain>
        <strain evidence="7">HyVt-386</strain>
    </source>
</reference>
<evidence type="ECO:0000313" key="9">
    <source>
        <dbReference type="Proteomes" id="UP000185779"/>
    </source>
</evidence>
<protein>
    <recommendedName>
        <fullName evidence="4">Large ribosomal subunit protein uL30</fullName>
    </recommendedName>
</protein>
<dbReference type="EMBL" id="DRIE01000006">
    <property type="protein sequence ID" value="HEC56319.1"/>
    <property type="molecule type" value="Genomic_DNA"/>
</dbReference>
<comment type="subunit">
    <text evidence="4">Part of the 50S ribosomal subunit.</text>
</comment>
<evidence type="ECO:0000256" key="2">
    <source>
        <dbReference type="ARBA" id="ARBA00022980"/>
    </source>
</evidence>
<dbReference type="PATRIC" id="fig|1839936.3.peg.904"/>
<dbReference type="Gene3D" id="3.30.1390.20">
    <property type="entry name" value="Ribosomal protein L30, ferredoxin-like fold domain"/>
    <property type="match status" value="1"/>
</dbReference>
<dbReference type="GO" id="GO:0006412">
    <property type="term" value="P:translation"/>
    <property type="evidence" value="ECO:0007669"/>
    <property type="project" value="UniProtKB-UniRule"/>
</dbReference>
<dbReference type="InterPro" id="IPR016082">
    <property type="entry name" value="Ribosomal_uL30_ferredoxin-like"/>
</dbReference>
<comment type="caution">
    <text evidence="8">The sequence shown here is derived from an EMBL/GenBank/DDBJ whole genome shotgun (WGS) entry which is preliminary data.</text>
</comment>
<evidence type="ECO:0000256" key="4">
    <source>
        <dbReference type="HAMAP-Rule" id="MF_01371"/>
    </source>
</evidence>
<dbReference type="InterPro" id="IPR039699">
    <property type="entry name" value="Ribosomal_uL30"/>
</dbReference>
<evidence type="ECO:0000313" key="6">
    <source>
        <dbReference type="EMBL" id="HDM36776.1"/>
    </source>
</evidence>